<feature type="transmembrane region" description="Helical" evidence="6">
    <location>
        <begin position="358"/>
        <end position="383"/>
    </location>
</feature>
<dbReference type="PANTHER" id="PTHR23501">
    <property type="entry name" value="MAJOR FACILITATOR SUPERFAMILY"/>
    <property type="match status" value="1"/>
</dbReference>
<dbReference type="Pfam" id="PF07690">
    <property type="entry name" value="MFS_1"/>
    <property type="match status" value="1"/>
</dbReference>
<feature type="transmembrane region" description="Helical" evidence="6">
    <location>
        <begin position="325"/>
        <end position="346"/>
    </location>
</feature>
<name>A0ABR3XZR1_9PEZI</name>
<reference evidence="8 9" key="1">
    <citation type="journal article" date="2024" name="IMA Fungus">
        <title>IMA Genome - F19 : A genome assembly and annotation guide to empower mycologists, including annotated draft genome sequences of Ceratocystis pirilliformis, Diaporthe australafricana, Fusarium ophioides, Paecilomyces lecythidis, and Sporothrix stenoceras.</title>
        <authorList>
            <person name="Aylward J."/>
            <person name="Wilson A.M."/>
            <person name="Visagie C.M."/>
            <person name="Spraker J."/>
            <person name="Barnes I."/>
            <person name="Buitendag C."/>
            <person name="Ceriani C."/>
            <person name="Del Mar Angel L."/>
            <person name="du Plessis D."/>
            <person name="Fuchs T."/>
            <person name="Gasser K."/>
            <person name="Kramer D."/>
            <person name="Li W."/>
            <person name="Munsamy K."/>
            <person name="Piso A."/>
            <person name="Price J.L."/>
            <person name="Sonnekus B."/>
            <person name="Thomas C."/>
            <person name="van der Nest A."/>
            <person name="van Dijk A."/>
            <person name="van Heerden A."/>
            <person name="van Vuuren N."/>
            <person name="Yilmaz N."/>
            <person name="Duong T.A."/>
            <person name="van der Merwe N.A."/>
            <person name="Wingfield M.J."/>
            <person name="Wingfield B.D."/>
        </authorList>
    </citation>
    <scope>NUCLEOTIDE SEQUENCE [LARGE SCALE GENOMIC DNA]</scope>
    <source>
        <strain evidence="8 9">CMW 18300</strain>
    </source>
</reference>
<protein>
    <recommendedName>
        <fullName evidence="7">Major facilitator superfamily (MFS) profile domain-containing protein</fullName>
    </recommendedName>
</protein>
<dbReference type="InterPro" id="IPR011701">
    <property type="entry name" value="MFS"/>
</dbReference>
<evidence type="ECO:0000256" key="4">
    <source>
        <dbReference type="ARBA" id="ARBA00023136"/>
    </source>
</evidence>
<feature type="transmembrane region" description="Helical" evidence="6">
    <location>
        <begin position="156"/>
        <end position="176"/>
    </location>
</feature>
<comment type="caution">
    <text evidence="8">The sequence shown here is derived from an EMBL/GenBank/DDBJ whole genome shotgun (WGS) entry which is preliminary data.</text>
</comment>
<feature type="transmembrane region" description="Helical" evidence="6">
    <location>
        <begin position="452"/>
        <end position="476"/>
    </location>
</feature>
<dbReference type="SUPFAM" id="SSF103473">
    <property type="entry name" value="MFS general substrate transporter"/>
    <property type="match status" value="2"/>
</dbReference>
<evidence type="ECO:0000259" key="7">
    <source>
        <dbReference type="PROSITE" id="PS50850"/>
    </source>
</evidence>
<dbReference type="CDD" id="cd17502">
    <property type="entry name" value="MFS_Azr1_MDR_like"/>
    <property type="match status" value="1"/>
</dbReference>
<dbReference type="PROSITE" id="PS50850">
    <property type="entry name" value="MFS"/>
    <property type="match status" value="1"/>
</dbReference>
<comment type="subcellular location">
    <subcellularLocation>
        <location evidence="1">Membrane</location>
        <topology evidence="1">Multi-pass membrane protein</topology>
    </subcellularLocation>
</comment>
<feature type="transmembrane region" description="Helical" evidence="6">
    <location>
        <begin position="214"/>
        <end position="235"/>
    </location>
</feature>
<dbReference type="InterPro" id="IPR020846">
    <property type="entry name" value="MFS_dom"/>
</dbReference>
<dbReference type="Gene3D" id="1.20.1250.20">
    <property type="entry name" value="MFS general substrate transporter like domains"/>
    <property type="match status" value="2"/>
</dbReference>
<dbReference type="EMBL" id="JAWRVE010000006">
    <property type="protein sequence ID" value="KAL1881219.1"/>
    <property type="molecule type" value="Genomic_DNA"/>
</dbReference>
<feature type="transmembrane region" description="Helical" evidence="6">
    <location>
        <begin position="52"/>
        <end position="72"/>
    </location>
</feature>
<dbReference type="PANTHER" id="PTHR23501:SF155">
    <property type="entry name" value="EFFLUX PUMP AFOB"/>
    <property type="match status" value="1"/>
</dbReference>
<feature type="transmembrane region" description="Helical" evidence="6">
    <location>
        <begin position="125"/>
        <end position="144"/>
    </location>
</feature>
<feature type="compositionally biased region" description="Basic and acidic residues" evidence="5">
    <location>
        <begin position="11"/>
        <end position="28"/>
    </location>
</feature>
<feature type="transmembrane region" description="Helical" evidence="6">
    <location>
        <begin position="527"/>
        <end position="546"/>
    </location>
</feature>
<feature type="transmembrane region" description="Helical" evidence="6">
    <location>
        <begin position="389"/>
        <end position="407"/>
    </location>
</feature>
<evidence type="ECO:0000256" key="3">
    <source>
        <dbReference type="ARBA" id="ARBA00022989"/>
    </source>
</evidence>
<proteinExistence type="predicted"/>
<keyword evidence="4 6" id="KW-0472">Membrane</keyword>
<feature type="transmembrane region" description="Helical" evidence="6">
    <location>
        <begin position="255"/>
        <end position="274"/>
    </location>
</feature>
<evidence type="ECO:0000313" key="8">
    <source>
        <dbReference type="EMBL" id="KAL1881219.1"/>
    </source>
</evidence>
<evidence type="ECO:0000256" key="2">
    <source>
        <dbReference type="ARBA" id="ARBA00022692"/>
    </source>
</evidence>
<gene>
    <name evidence="8" type="ORF">Daus18300_001070</name>
</gene>
<dbReference type="Proteomes" id="UP001583177">
    <property type="component" value="Unassembled WGS sequence"/>
</dbReference>
<evidence type="ECO:0000256" key="6">
    <source>
        <dbReference type="SAM" id="Phobius"/>
    </source>
</evidence>
<dbReference type="InterPro" id="IPR036259">
    <property type="entry name" value="MFS_trans_sf"/>
</dbReference>
<accession>A0ABR3XZR1</accession>
<evidence type="ECO:0000256" key="1">
    <source>
        <dbReference type="ARBA" id="ARBA00004141"/>
    </source>
</evidence>
<organism evidence="8 9">
    <name type="scientific">Diaporthe australafricana</name>
    <dbReference type="NCBI Taxonomy" id="127596"/>
    <lineage>
        <taxon>Eukaryota</taxon>
        <taxon>Fungi</taxon>
        <taxon>Dikarya</taxon>
        <taxon>Ascomycota</taxon>
        <taxon>Pezizomycotina</taxon>
        <taxon>Sordariomycetes</taxon>
        <taxon>Sordariomycetidae</taxon>
        <taxon>Diaporthales</taxon>
        <taxon>Diaporthaceae</taxon>
        <taxon>Diaporthe</taxon>
    </lineage>
</organism>
<feature type="domain" description="Major facilitator superfamily (MFS) profile" evidence="7">
    <location>
        <begin position="61"/>
        <end position="550"/>
    </location>
</feature>
<keyword evidence="3 6" id="KW-1133">Transmembrane helix</keyword>
<feature type="transmembrane region" description="Helical" evidence="6">
    <location>
        <begin position="182"/>
        <end position="202"/>
    </location>
</feature>
<feature type="transmembrane region" description="Helical" evidence="6">
    <location>
        <begin position="286"/>
        <end position="305"/>
    </location>
</feature>
<evidence type="ECO:0000313" key="9">
    <source>
        <dbReference type="Proteomes" id="UP001583177"/>
    </source>
</evidence>
<keyword evidence="9" id="KW-1185">Reference proteome</keyword>
<evidence type="ECO:0000256" key="5">
    <source>
        <dbReference type="SAM" id="MobiDB-lite"/>
    </source>
</evidence>
<keyword evidence="2 6" id="KW-0812">Transmembrane</keyword>
<feature type="region of interest" description="Disordered" evidence="5">
    <location>
        <begin position="1"/>
        <end position="28"/>
    </location>
</feature>
<sequence length="555" mass="59429">MSEPIAPSTGHKSDSLERPGPDFFDMPKHENHSLEASAASGDDKGAEAKQEYVTGIKLVFILVSVTLVYFLLMLDSSIISTAIPQITTDFKALLDVGWYGSVYQLASSAFQPLSGKIYSYFNTKWSFLAFFFVFELGSALCGAAQSSAMLIVGRAVAGLGSSGLMNGTLTIISAILPVAKQPAVMGINVSLGQLGIACGPLIGGAFTEYATWRWCFYVNLPVGAVIGVLLLLLEIPEPEPKPPAREVISTALQTLDLPGFAMFAPAAAMFFLALQWGGNQYAWDSATVIGLFAGAAALFAVFLVWEHHRGDAAMLPFSMLAQRIIWSASLTMFFFLGVLFLSNYYLPIYFQAVRDDSALMSGVHILPTILGQVVFAMISGVTIQQRGYYLPWVLTGTALTAVAYGLLSTLEPNTSSSRWIGYQVVFGVGCGMATTTPFIAIQNLVAPAQIPIAMGILIFCQNLGGAVLLVAAQTIFTNSLRETISRDVPGVPAELVINAGARAVRQVVPPSLLEGVLQAYTTSVDRVMYLGIGLGVASFAFAWGLGWKDVRSQKK</sequence>
<feature type="transmembrane region" description="Helical" evidence="6">
    <location>
        <begin position="419"/>
        <end position="440"/>
    </location>
</feature>